<dbReference type="InterPro" id="IPR036514">
    <property type="entry name" value="SGNH_hydro_sf"/>
</dbReference>
<gene>
    <name evidence="2" type="ORF">H8K26_05255</name>
</gene>
<dbReference type="Proteomes" id="UP000637632">
    <property type="component" value="Unassembled WGS sequence"/>
</dbReference>
<feature type="region of interest" description="Disordered" evidence="1">
    <location>
        <begin position="146"/>
        <end position="194"/>
    </location>
</feature>
<dbReference type="EMBL" id="JACOFT010000002">
    <property type="protein sequence ID" value="MBC3810843.1"/>
    <property type="molecule type" value="Genomic_DNA"/>
</dbReference>
<proteinExistence type="predicted"/>
<dbReference type="SUPFAM" id="SSF52266">
    <property type="entry name" value="SGNH hydrolase"/>
    <property type="match status" value="1"/>
</dbReference>
<dbReference type="InterPro" id="IPR007407">
    <property type="entry name" value="DUF459"/>
</dbReference>
<evidence type="ECO:0000313" key="2">
    <source>
        <dbReference type="EMBL" id="MBC3810843.1"/>
    </source>
</evidence>
<reference evidence="2 3" key="1">
    <citation type="submission" date="2020-08" db="EMBL/GenBank/DDBJ databases">
        <title>Novel species isolated from subtropical streams in China.</title>
        <authorList>
            <person name="Lu H."/>
        </authorList>
    </citation>
    <scope>NUCLEOTIDE SEQUENCE [LARGE SCALE GENOMIC DNA]</scope>
    <source>
        <strain evidence="2 3">CCTCC AB 2015119</strain>
    </source>
</reference>
<protein>
    <submittedName>
        <fullName evidence="2">DUF459 domain-containing protein</fullName>
    </submittedName>
</protein>
<comment type="caution">
    <text evidence="2">The sequence shown here is derived from an EMBL/GenBank/DDBJ whole genome shotgun (WGS) entry which is preliminary data.</text>
</comment>
<name>A0ABR6XD50_9BURK</name>
<organism evidence="2 3">
    <name type="scientific">Undibacterium aquatile</name>
    <dbReference type="NCBI Taxonomy" id="1537398"/>
    <lineage>
        <taxon>Bacteria</taxon>
        <taxon>Pseudomonadati</taxon>
        <taxon>Pseudomonadota</taxon>
        <taxon>Betaproteobacteria</taxon>
        <taxon>Burkholderiales</taxon>
        <taxon>Oxalobacteraceae</taxon>
        <taxon>Undibacterium</taxon>
    </lineage>
</organism>
<evidence type="ECO:0000256" key="1">
    <source>
        <dbReference type="SAM" id="MobiDB-lite"/>
    </source>
</evidence>
<dbReference type="Gene3D" id="3.40.50.1110">
    <property type="entry name" value="SGNH hydrolase"/>
    <property type="match status" value="1"/>
</dbReference>
<dbReference type="InterPro" id="IPR051532">
    <property type="entry name" value="Ester_Hydrolysis_Enzymes"/>
</dbReference>
<sequence length="424" mass="46537">MMAKVKTRVKPKTGTALRATKVDTGSMPTLAVIALTLGLLFWLRQDALDIYWQQTRHGELGLTHLSDAELWHSGADVTKVVSRTLNQQIGAMEETQERLMLAANVLWLGKSALIQKDEPTLAAAQKIHTTNGLTLKAHADGIAANVSTSPVAGKKTNKENGSDAGQSQKESDKVASVSSDAQLHTAEAVTETEENRAVPLTQFASLNEDGRIVLSPSDKVLLVGDSMMQGVAPHVARALQNGNVKSLDLSRQSTGLTYPGYFDWPTTIKNTISKERISVLVVFLGANDTWDMLFGNKYERFGSEKWQSTYASRVESIVRYAHAQHIRVIWLGAPNMGRENINRGVKVLNQLFSAAIKDSASRYLSTRELLSDNAETYQKAITREDGKSVTVRNEDGIHFTRAGQKILSDLILRQFALPTVSKPL</sequence>
<dbReference type="PANTHER" id="PTHR30383:SF24">
    <property type="entry name" value="THIOESTERASE 1_PROTEASE 1_LYSOPHOSPHOLIPASE L1"/>
    <property type="match status" value="1"/>
</dbReference>
<dbReference type="Pfam" id="PF04311">
    <property type="entry name" value="DUF459"/>
    <property type="match status" value="1"/>
</dbReference>
<accession>A0ABR6XD50</accession>
<keyword evidence="3" id="KW-1185">Reference proteome</keyword>
<dbReference type="PANTHER" id="PTHR30383">
    <property type="entry name" value="THIOESTERASE 1/PROTEASE 1/LYSOPHOSPHOLIPASE L1"/>
    <property type="match status" value="1"/>
</dbReference>
<evidence type="ECO:0000313" key="3">
    <source>
        <dbReference type="Proteomes" id="UP000637632"/>
    </source>
</evidence>
<dbReference type="RefSeq" id="WP_190477890.1">
    <property type="nucleotide sequence ID" value="NZ_JACOFT010000002.1"/>
</dbReference>